<dbReference type="KEGG" id="clec:106669205"/>
<feature type="compositionally biased region" description="Basic and acidic residues" evidence="1">
    <location>
        <begin position="814"/>
        <end position="828"/>
    </location>
</feature>
<proteinExistence type="predicted"/>
<feature type="compositionally biased region" description="Acidic residues" evidence="1">
    <location>
        <begin position="144"/>
        <end position="155"/>
    </location>
</feature>
<sequence length="1460" mass="166533">MSEYRSEMLRKRLFPFNVQNIQKWYQYPDSPPRTSPESTPEQKDAETVQQETHSQMPAEEPPLPLLFCRFTQTEDCTASLKIEKRALRKKGSLSPKTIFTNNKPKKQRVKLRRRSKRFCPLSQEDSLPFVSEQSRVDVAVETMCTEDEEESEDETSSSSDSSRVLPSQPVSRPTRIKLKAAPVPIRYSTTILRRTAKKNLNKTNKAEVKLDSMLTMIDGLLAASRNEQAMGKISGYFQTLKKEINFCLKNKISPKLSYTQDAPADVQSNPTEGIGSTPDNKPIARVIDPMTDIIETKILKKKVRGNSKRSNDNLYSLNRIKARMAEENHKDRKSHYVGTSAMEHYLPESFNYDTGDEQDWIKRDKDERAADRKFSSLLQEMFEIDPATAEALDDNEHPDEKQENQLNVREFLHRLQKELKAEQARKPSFSSFDTKDREYYRMKAIRCGRRKIFPSRTPLISSVKLSEIVYDKPDSSDAQAQNQLTLKNSEKETVSLADRDNAGVEVTPPAVITHEITDIATGRKVRVSSTDIDQTVQLKILAKLYNDTLVKNAIGSAISEIPPKRKYRPLKMGLIRLDAILKDIAREDYQNELELAIQRNNKKEPLESGNLGLAAYKLMTRLKNNGEDKIRDLMSTIGLITQLSKKFSFKAKTDKTSVHSIKKKRLSGRYFERRKKAKSGSIKRHSTKGKTKKSEQKRTAFAKKRSSKDKETGGNKRDSIQSNRRHSIKRGRSPTIAKSKEATNIKQKDWGGAKTKDFGLKPKEIALTKPKSSNVLKFGESPTAKMIHGKPKDSQTVRRKESPAAMPKGTLTTKRKESPVHRRRESPAVRRKQSPGAKSKDSFTVRRTQSPLFKRKDSPIYPKRKESPIMVKRKESPVVARRRESPVFKPKEPIFIVNESIAANPREWTVLKNRNDLWKSSTVRDLRRHYNSQDLNKHNSQLEFFKASLPHEGRKWNPAHDLPLITSTYEVRQLSTPHDVHQATPPPPEVRKTNLVKDMTKWGVSRETQKYGLTYIRKSSAGREARKSSNSCDSPRYGCRSRVTPDWRKNGSISDGPKSSVSHEVNLLSHFRDNRKSSPSVDRSDSGKTRQRTLPKQNIFARRTKPNINVEAGPSRKSTAKKERLQVKKQVSSENDIVTLAKMNPLALEKAAQQAKDSSSSTESLMNIIYKLMNTDLDDDVVEGPVDHWDIYKSDDDKSVDNKTEDEKSYGENLENVTTVDETTEYADLGDENTDVEMKECETTDVENNVTENEDVVKNDFELFEPVVVDQEIKEEEKRDVEKKEDENKFEENKDIEFKEGDITDSDKKLQRKLVHRPFKKGGIIEKRNAKFRADRRAKEREKRLALLTSMKAEPLVLDMTAPRINKSSVDASTQVMAGGQAANKEKPDSEPVQAHGEPEDGEKRKPNNNPPNRLTSLFEKSSEPETAPKQSTSQCKPVTSKESKLETDQSVPRKVSRLR</sequence>
<feature type="compositionally biased region" description="Polar residues" evidence="1">
    <location>
        <begin position="1429"/>
        <end position="1438"/>
    </location>
</feature>
<feature type="compositionally biased region" description="Basic and acidic residues" evidence="1">
    <location>
        <begin position="708"/>
        <end position="719"/>
    </location>
</feature>
<evidence type="ECO:0000256" key="1">
    <source>
        <dbReference type="SAM" id="MobiDB-lite"/>
    </source>
</evidence>
<feature type="region of interest" description="Disordered" evidence="1">
    <location>
        <begin position="93"/>
        <end position="114"/>
    </location>
</feature>
<dbReference type="RefSeq" id="XP_014254009.1">
    <property type="nucleotide sequence ID" value="XM_014398523.2"/>
</dbReference>
<protein>
    <submittedName>
        <fullName evidence="2">Uncharacterized protein</fullName>
    </submittedName>
</protein>
<feature type="compositionally biased region" description="Polar residues" evidence="1">
    <location>
        <begin position="1051"/>
        <end position="1063"/>
    </location>
</feature>
<accession>A0A8I6S065</accession>
<dbReference type="EnsemblMetazoa" id="XM_014398523.2">
    <property type="protein sequence ID" value="XP_014254009.1"/>
    <property type="gene ID" value="LOC106669205"/>
</dbReference>
<feature type="compositionally biased region" description="Polar residues" evidence="1">
    <location>
        <begin position="1366"/>
        <end position="1376"/>
    </location>
</feature>
<evidence type="ECO:0000313" key="2">
    <source>
        <dbReference type="EnsemblMetazoa" id="XP_014254009.1"/>
    </source>
</evidence>
<feature type="compositionally biased region" description="Basic and acidic residues" evidence="1">
    <location>
        <begin position="738"/>
        <end position="766"/>
    </location>
</feature>
<feature type="compositionally biased region" description="Polar residues" evidence="1">
    <location>
        <begin position="261"/>
        <end position="271"/>
    </location>
</feature>
<name>A0A8I6S065_CIMLE</name>
<feature type="region of interest" description="Disordered" evidence="1">
    <location>
        <begin position="1020"/>
        <end position="1104"/>
    </location>
</feature>
<feature type="region of interest" description="Disordered" evidence="1">
    <location>
        <begin position="261"/>
        <end position="282"/>
    </location>
</feature>
<feature type="compositionally biased region" description="Basic and acidic residues" evidence="1">
    <location>
        <begin position="1070"/>
        <end position="1088"/>
    </location>
</feature>
<feature type="compositionally biased region" description="Basic residues" evidence="1">
    <location>
        <begin position="103"/>
        <end position="114"/>
    </location>
</feature>
<feature type="region of interest" description="Disordered" evidence="1">
    <location>
        <begin position="25"/>
        <end position="62"/>
    </location>
</feature>
<feature type="region of interest" description="Disordered" evidence="1">
    <location>
        <begin position="144"/>
        <end position="177"/>
    </location>
</feature>
<feature type="region of interest" description="Disordered" evidence="1">
    <location>
        <begin position="652"/>
        <end position="860"/>
    </location>
</feature>
<dbReference type="GeneID" id="106669205"/>
<keyword evidence="3" id="KW-1185">Reference proteome</keyword>
<evidence type="ECO:0000313" key="3">
    <source>
        <dbReference type="Proteomes" id="UP000494040"/>
    </source>
</evidence>
<dbReference type="Proteomes" id="UP000494040">
    <property type="component" value="Unassembled WGS sequence"/>
</dbReference>
<feature type="compositionally biased region" description="Basic residues" evidence="1">
    <location>
        <begin position="660"/>
        <end position="691"/>
    </location>
</feature>
<feature type="compositionally biased region" description="Basic and acidic residues" evidence="1">
    <location>
        <begin position="790"/>
        <end position="802"/>
    </location>
</feature>
<feature type="compositionally biased region" description="Basic residues" evidence="1">
    <location>
        <begin position="723"/>
        <end position="732"/>
    </location>
</feature>
<feature type="compositionally biased region" description="Basic and acidic residues" evidence="1">
    <location>
        <begin position="1397"/>
        <end position="1406"/>
    </location>
</feature>
<reference evidence="2" key="1">
    <citation type="submission" date="2022-01" db="UniProtKB">
        <authorList>
            <consortium name="EnsemblMetazoa"/>
        </authorList>
    </citation>
    <scope>IDENTIFICATION</scope>
</reference>
<feature type="region of interest" description="Disordered" evidence="1">
    <location>
        <begin position="1354"/>
        <end position="1460"/>
    </location>
</feature>
<organism evidence="2 3">
    <name type="scientific">Cimex lectularius</name>
    <name type="common">Bed bug</name>
    <name type="synonym">Acanthia lectularia</name>
    <dbReference type="NCBI Taxonomy" id="79782"/>
    <lineage>
        <taxon>Eukaryota</taxon>
        <taxon>Metazoa</taxon>
        <taxon>Ecdysozoa</taxon>
        <taxon>Arthropoda</taxon>
        <taxon>Hexapoda</taxon>
        <taxon>Insecta</taxon>
        <taxon>Pterygota</taxon>
        <taxon>Neoptera</taxon>
        <taxon>Paraneoptera</taxon>
        <taxon>Hemiptera</taxon>
        <taxon>Heteroptera</taxon>
        <taxon>Panheteroptera</taxon>
        <taxon>Cimicomorpha</taxon>
        <taxon>Cimicidae</taxon>
        <taxon>Cimex</taxon>
    </lineage>
</organism>